<feature type="binding site" evidence="8">
    <location>
        <position position="250"/>
    </location>
    <ligand>
        <name>Mn(2+)</name>
        <dbReference type="ChEBI" id="CHEBI:29035"/>
        <label>1</label>
    </ligand>
</feature>
<keyword evidence="8" id="KW-0963">Cytoplasm</keyword>
<evidence type="ECO:0000256" key="4">
    <source>
        <dbReference type="ARBA" id="ARBA00022438"/>
    </source>
</evidence>
<dbReference type="RefSeq" id="WP_307409156.1">
    <property type="nucleotide sequence ID" value="NZ_JAUSUR010000005.1"/>
</dbReference>
<dbReference type="NCBIfam" id="NF002073">
    <property type="entry name" value="PRK00913.1-2"/>
    <property type="match status" value="1"/>
</dbReference>
<feature type="active site" evidence="8">
    <location>
        <position position="331"/>
    </location>
</feature>
<dbReference type="SUPFAM" id="SSF52949">
    <property type="entry name" value="Macro domain-like"/>
    <property type="match status" value="1"/>
</dbReference>
<gene>
    <name evidence="8" type="primary">pepA</name>
    <name evidence="10" type="ORF">J2S15_002720</name>
</gene>
<dbReference type="PRINTS" id="PR00481">
    <property type="entry name" value="LAMNOPPTDASE"/>
</dbReference>
<evidence type="ECO:0000256" key="3">
    <source>
        <dbReference type="ARBA" id="ARBA00009528"/>
    </source>
</evidence>
<comment type="caution">
    <text evidence="10">The sequence shown here is derived from an EMBL/GenBank/DDBJ whole genome shotgun (WGS) entry which is preliminary data.</text>
</comment>
<feature type="binding site" evidence="8">
    <location>
        <position position="245"/>
    </location>
    <ligand>
        <name>Mn(2+)</name>
        <dbReference type="ChEBI" id="CHEBI:29035"/>
        <label>2</label>
    </ligand>
</feature>
<accession>A0ABU0E4Y7</accession>
<evidence type="ECO:0000256" key="5">
    <source>
        <dbReference type="ARBA" id="ARBA00022670"/>
    </source>
</evidence>
<feature type="binding site" evidence="8">
    <location>
        <position position="329"/>
    </location>
    <ligand>
        <name>Mn(2+)</name>
        <dbReference type="ChEBI" id="CHEBI:29035"/>
        <label>1</label>
    </ligand>
</feature>
<name>A0ABU0E4Y7_9FIRM</name>
<dbReference type="GO" id="GO:0004177">
    <property type="term" value="F:aminopeptidase activity"/>
    <property type="evidence" value="ECO:0007669"/>
    <property type="project" value="UniProtKB-KW"/>
</dbReference>
<comment type="catalytic activity">
    <reaction evidence="2 8">
        <text>Release of an N-terminal amino acid, preferentially leucine, but not glutamic or aspartic acids.</text>
        <dbReference type="EC" id="3.4.11.10"/>
    </reaction>
</comment>
<feature type="active site" evidence="8">
    <location>
        <position position="257"/>
    </location>
</feature>
<keyword evidence="11" id="KW-1185">Reference proteome</keyword>
<evidence type="ECO:0000256" key="7">
    <source>
        <dbReference type="ARBA" id="ARBA00049972"/>
    </source>
</evidence>
<dbReference type="InterPro" id="IPR008283">
    <property type="entry name" value="Peptidase_M17_N"/>
</dbReference>
<comment type="similarity">
    <text evidence="3 8">Belongs to the peptidase M17 family.</text>
</comment>
<protein>
    <recommendedName>
        <fullName evidence="8">Probable cytosol aminopeptidase</fullName>
        <ecNumber evidence="8">3.4.11.1</ecNumber>
    </recommendedName>
    <alternativeName>
        <fullName evidence="8">Leucine aminopeptidase</fullName>
        <shortName evidence="8">LAP</shortName>
        <ecNumber evidence="8">3.4.11.10</ecNumber>
    </alternativeName>
    <alternativeName>
        <fullName evidence="8">Leucyl aminopeptidase</fullName>
    </alternativeName>
</protein>
<dbReference type="InterPro" id="IPR023042">
    <property type="entry name" value="Peptidase_M17_leu_NH2_pept"/>
</dbReference>
<organism evidence="10 11">
    <name type="scientific">Breznakia pachnodae</name>
    <dbReference type="NCBI Taxonomy" id="265178"/>
    <lineage>
        <taxon>Bacteria</taxon>
        <taxon>Bacillati</taxon>
        <taxon>Bacillota</taxon>
        <taxon>Erysipelotrichia</taxon>
        <taxon>Erysipelotrichales</taxon>
        <taxon>Erysipelotrichaceae</taxon>
        <taxon>Breznakia</taxon>
    </lineage>
</organism>
<evidence type="ECO:0000313" key="11">
    <source>
        <dbReference type="Proteomes" id="UP001230220"/>
    </source>
</evidence>
<evidence type="ECO:0000313" key="10">
    <source>
        <dbReference type="EMBL" id="MDQ0361967.1"/>
    </source>
</evidence>
<evidence type="ECO:0000256" key="1">
    <source>
        <dbReference type="ARBA" id="ARBA00000135"/>
    </source>
</evidence>
<feature type="binding site" evidence="8">
    <location>
        <position position="268"/>
    </location>
    <ligand>
        <name>Mn(2+)</name>
        <dbReference type="ChEBI" id="CHEBI:29035"/>
        <label>2</label>
    </ligand>
</feature>
<feature type="binding site" evidence="8">
    <location>
        <position position="329"/>
    </location>
    <ligand>
        <name>Mn(2+)</name>
        <dbReference type="ChEBI" id="CHEBI:29035"/>
        <label>2</label>
    </ligand>
</feature>
<dbReference type="InterPro" id="IPR011356">
    <property type="entry name" value="Leucine_aapep/pepB"/>
</dbReference>
<proteinExistence type="inferred from homology"/>
<evidence type="ECO:0000256" key="2">
    <source>
        <dbReference type="ARBA" id="ARBA00000967"/>
    </source>
</evidence>
<dbReference type="EC" id="3.4.11.1" evidence="8"/>
<dbReference type="Gene3D" id="3.40.220.10">
    <property type="entry name" value="Leucine Aminopeptidase, subunit E, domain 1"/>
    <property type="match status" value="1"/>
</dbReference>
<dbReference type="PANTHER" id="PTHR11963:SF23">
    <property type="entry name" value="CYTOSOL AMINOPEPTIDASE"/>
    <property type="match status" value="1"/>
</dbReference>
<dbReference type="Proteomes" id="UP001230220">
    <property type="component" value="Unassembled WGS sequence"/>
</dbReference>
<evidence type="ECO:0000256" key="8">
    <source>
        <dbReference type="HAMAP-Rule" id="MF_00181"/>
    </source>
</evidence>
<dbReference type="SUPFAM" id="SSF53187">
    <property type="entry name" value="Zn-dependent exopeptidases"/>
    <property type="match status" value="1"/>
</dbReference>
<sequence>MIKQSELEHIIDSKADVLYPVYEGRDICGKLRDGLGYELKDEIDRKLGKITKVYTLGKLPFKSITFVGLGKEEDITVTGLQQAFGALVKSNKEKSITVHIRSARTEKFDEHALAALFAETQAIAGYEFTKIDAKAKAEVTYEVVGKEDITADIEKGVIMGEAVNHARTLGNMPSNYMTPLDLADYAKKLADECKLEADILTNKELEKIGAGGILGVNQGSALEARLIVLKYNGAGDEPYTALVGKGITFDSGGYNLKSAAGMIAMKSDMCGAANVLGAMEIIAKRKLKANVYAIIPSTENMISGEAYNCDDVLVSLSKKTVEITNTDAEGRLILMDGITYAQQLGAKRVIDIATLTGAVIMALGKSYTGTFANDETFFKDFEQAAMISNEKIWRLPLDNDYHEMLRSSSVADLVNSKAGGAGSSVAACFLEEFVDKGTQWIHLDIAGTSYDAKVNPLASEGATGAMAKTMAALFDK</sequence>
<keyword evidence="4 8" id="KW-0031">Aminopeptidase</keyword>
<keyword evidence="6 8" id="KW-0378">Hydrolase</keyword>
<comment type="subcellular location">
    <subcellularLocation>
        <location evidence="8">Cytoplasm</location>
    </subcellularLocation>
</comment>
<reference evidence="10 11" key="1">
    <citation type="submission" date="2023-07" db="EMBL/GenBank/DDBJ databases">
        <title>Genomic Encyclopedia of Type Strains, Phase IV (KMG-IV): sequencing the most valuable type-strain genomes for metagenomic binning, comparative biology and taxonomic classification.</title>
        <authorList>
            <person name="Goeker M."/>
        </authorList>
    </citation>
    <scope>NUCLEOTIDE SEQUENCE [LARGE SCALE GENOMIC DNA]</scope>
    <source>
        <strain evidence="10 11">DSM 16784</strain>
    </source>
</reference>
<dbReference type="InterPro" id="IPR000819">
    <property type="entry name" value="Peptidase_M17_C"/>
</dbReference>
<dbReference type="HAMAP" id="MF_00181">
    <property type="entry name" value="Cytosol_peptidase_M17"/>
    <property type="match status" value="1"/>
</dbReference>
<comment type="cofactor">
    <cofactor evidence="8">
        <name>Mn(2+)</name>
        <dbReference type="ChEBI" id="CHEBI:29035"/>
    </cofactor>
    <text evidence="8">Binds 2 manganese ions per subunit.</text>
</comment>
<keyword evidence="8" id="KW-0479">Metal-binding</keyword>
<dbReference type="CDD" id="cd00433">
    <property type="entry name" value="Peptidase_M17"/>
    <property type="match status" value="1"/>
</dbReference>
<comment type="catalytic activity">
    <reaction evidence="1 8">
        <text>Release of an N-terminal amino acid, Xaa-|-Yaa-, in which Xaa is preferably Leu, but may be other amino acids including Pro although not Arg or Lys, and Yaa may be Pro. Amino acid amides and methyl esters are also readily hydrolyzed, but rates on arylamides are exceedingly low.</text>
        <dbReference type="EC" id="3.4.11.1"/>
    </reaction>
</comment>
<dbReference type="InterPro" id="IPR043472">
    <property type="entry name" value="Macro_dom-like"/>
</dbReference>
<evidence type="ECO:0000259" key="9">
    <source>
        <dbReference type="PROSITE" id="PS00631"/>
    </source>
</evidence>
<dbReference type="PROSITE" id="PS00631">
    <property type="entry name" value="CYTOSOL_AP"/>
    <property type="match status" value="1"/>
</dbReference>
<dbReference type="EMBL" id="JAUSUR010000005">
    <property type="protein sequence ID" value="MDQ0361967.1"/>
    <property type="molecule type" value="Genomic_DNA"/>
</dbReference>
<feature type="domain" description="Cytosol aminopeptidase" evidence="9">
    <location>
        <begin position="325"/>
        <end position="332"/>
    </location>
</feature>
<dbReference type="PANTHER" id="PTHR11963">
    <property type="entry name" value="LEUCINE AMINOPEPTIDASE-RELATED"/>
    <property type="match status" value="1"/>
</dbReference>
<keyword evidence="8" id="KW-0464">Manganese</keyword>
<comment type="function">
    <text evidence="7 8">Presumably involved in the processing and regular turnover of intracellular proteins. Catalyzes the removal of unsubstituted N-terminal amino acids from various peptides.</text>
</comment>
<keyword evidence="5 8" id="KW-0645">Protease</keyword>
<evidence type="ECO:0000256" key="6">
    <source>
        <dbReference type="ARBA" id="ARBA00022801"/>
    </source>
</evidence>
<dbReference type="Pfam" id="PF02789">
    <property type="entry name" value="Peptidase_M17_N"/>
    <property type="match status" value="1"/>
</dbReference>
<feature type="binding site" evidence="8">
    <location>
        <position position="250"/>
    </location>
    <ligand>
        <name>Mn(2+)</name>
        <dbReference type="ChEBI" id="CHEBI:29035"/>
        <label>2</label>
    </ligand>
</feature>
<feature type="binding site" evidence="8">
    <location>
        <position position="327"/>
    </location>
    <ligand>
        <name>Mn(2+)</name>
        <dbReference type="ChEBI" id="CHEBI:29035"/>
        <label>1</label>
    </ligand>
</feature>
<dbReference type="EC" id="3.4.11.10" evidence="8"/>
<dbReference type="Gene3D" id="3.40.630.10">
    <property type="entry name" value="Zn peptidases"/>
    <property type="match status" value="1"/>
</dbReference>
<dbReference type="Pfam" id="PF00883">
    <property type="entry name" value="Peptidase_M17"/>
    <property type="match status" value="1"/>
</dbReference>